<accession>A0AAD7HX99</accession>
<protein>
    <submittedName>
        <fullName evidence="1">Uncharacterized protein</fullName>
    </submittedName>
</protein>
<evidence type="ECO:0000313" key="2">
    <source>
        <dbReference type="Proteomes" id="UP001215598"/>
    </source>
</evidence>
<dbReference type="AlphaFoldDB" id="A0AAD7HX99"/>
<organism evidence="1 2">
    <name type="scientific">Mycena metata</name>
    <dbReference type="NCBI Taxonomy" id="1033252"/>
    <lineage>
        <taxon>Eukaryota</taxon>
        <taxon>Fungi</taxon>
        <taxon>Dikarya</taxon>
        <taxon>Basidiomycota</taxon>
        <taxon>Agaricomycotina</taxon>
        <taxon>Agaricomycetes</taxon>
        <taxon>Agaricomycetidae</taxon>
        <taxon>Agaricales</taxon>
        <taxon>Marasmiineae</taxon>
        <taxon>Mycenaceae</taxon>
        <taxon>Mycena</taxon>
    </lineage>
</organism>
<comment type="caution">
    <text evidence="1">The sequence shown here is derived from an EMBL/GenBank/DDBJ whole genome shotgun (WGS) entry which is preliminary data.</text>
</comment>
<proteinExistence type="predicted"/>
<dbReference type="EMBL" id="JARKIB010000158">
    <property type="protein sequence ID" value="KAJ7730532.1"/>
    <property type="molecule type" value="Genomic_DNA"/>
</dbReference>
<name>A0AAD7HX99_9AGAR</name>
<keyword evidence="2" id="KW-1185">Reference proteome</keyword>
<dbReference type="Proteomes" id="UP001215598">
    <property type="component" value="Unassembled WGS sequence"/>
</dbReference>
<sequence>MLRGAGTHLLLPVRWGKVETPVDSLALTAGPNSPGKNGSHGLTMVDVDSPWLILIADRSIIHRTHRGGEKQDLKLKKIRSHQHSKNTSVHNGPDLLKRGQRWIQPGVIPNSEVQSDWQISPFVCLGAPYVVVDARRFDFLNSAVRLFQWTYHHHNGEGSPHGGGVRDGSRMAVNSGTNAEILCKKEKLDAAIPPSDARYRRVTRRYAAVGWVGRGVVEE</sequence>
<evidence type="ECO:0000313" key="1">
    <source>
        <dbReference type="EMBL" id="KAJ7730532.1"/>
    </source>
</evidence>
<gene>
    <name evidence="1" type="ORF">B0H16DRAFT_1469504</name>
</gene>
<reference evidence="1" key="1">
    <citation type="submission" date="2023-03" db="EMBL/GenBank/DDBJ databases">
        <title>Massive genome expansion in bonnet fungi (Mycena s.s.) driven by repeated elements and novel gene families across ecological guilds.</title>
        <authorList>
            <consortium name="Lawrence Berkeley National Laboratory"/>
            <person name="Harder C.B."/>
            <person name="Miyauchi S."/>
            <person name="Viragh M."/>
            <person name="Kuo A."/>
            <person name="Thoen E."/>
            <person name="Andreopoulos B."/>
            <person name="Lu D."/>
            <person name="Skrede I."/>
            <person name="Drula E."/>
            <person name="Henrissat B."/>
            <person name="Morin E."/>
            <person name="Kohler A."/>
            <person name="Barry K."/>
            <person name="LaButti K."/>
            <person name="Morin E."/>
            <person name="Salamov A."/>
            <person name="Lipzen A."/>
            <person name="Mereny Z."/>
            <person name="Hegedus B."/>
            <person name="Baldrian P."/>
            <person name="Stursova M."/>
            <person name="Weitz H."/>
            <person name="Taylor A."/>
            <person name="Grigoriev I.V."/>
            <person name="Nagy L.G."/>
            <person name="Martin F."/>
            <person name="Kauserud H."/>
        </authorList>
    </citation>
    <scope>NUCLEOTIDE SEQUENCE</scope>
    <source>
        <strain evidence="1">CBHHK182m</strain>
    </source>
</reference>